<dbReference type="AlphaFoldDB" id="A0AAV7P9X3"/>
<reference evidence="2" key="1">
    <citation type="journal article" date="2022" name="bioRxiv">
        <title>Sequencing and chromosome-scale assembly of the giantPleurodeles waltlgenome.</title>
        <authorList>
            <person name="Brown T."/>
            <person name="Elewa A."/>
            <person name="Iarovenko S."/>
            <person name="Subramanian E."/>
            <person name="Araus A.J."/>
            <person name="Petzold A."/>
            <person name="Susuki M."/>
            <person name="Suzuki K.-i.T."/>
            <person name="Hayashi T."/>
            <person name="Toyoda A."/>
            <person name="Oliveira C."/>
            <person name="Osipova E."/>
            <person name="Leigh N.D."/>
            <person name="Simon A."/>
            <person name="Yun M.H."/>
        </authorList>
    </citation>
    <scope>NUCLEOTIDE SEQUENCE</scope>
    <source>
        <strain evidence="2">20211129_DDA</strain>
        <tissue evidence="2">Liver</tissue>
    </source>
</reference>
<feature type="compositionally biased region" description="Polar residues" evidence="1">
    <location>
        <begin position="19"/>
        <end position="39"/>
    </location>
</feature>
<feature type="compositionally biased region" description="Polar residues" evidence="1">
    <location>
        <begin position="78"/>
        <end position="99"/>
    </location>
</feature>
<name>A0AAV7P9X3_PLEWA</name>
<feature type="compositionally biased region" description="Basic and acidic residues" evidence="1">
    <location>
        <begin position="1"/>
        <end position="10"/>
    </location>
</feature>
<dbReference type="EMBL" id="JANPWB010000011">
    <property type="protein sequence ID" value="KAJ1123955.1"/>
    <property type="molecule type" value="Genomic_DNA"/>
</dbReference>
<comment type="caution">
    <text evidence="2">The sequence shown here is derived from an EMBL/GenBank/DDBJ whole genome shotgun (WGS) entry which is preliminary data.</text>
</comment>
<evidence type="ECO:0000256" key="1">
    <source>
        <dbReference type="SAM" id="MobiDB-lite"/>
    </source>
</evidence>
<sequence>MAGRELKDCAPARQKLKRNSTLPIHGSLSSGRCGRTTSASEGPLVLAKLSEAARPSDITALLHHAGNGSAEEQRPKMPTTTGEMADSTGTLEVQEAQLN</sequence>
<proteinExistence type="predicted"/>
<accession>A0AAV7P9X3</accession>
<gene>
    <name evidence="2" type="ORF">NDU88_002422</name>
</gene>
<feature type="region of interest" description="Disordered" evidence="1">
    <location>
        <begin position="64"/>
        <end position="99"/>
    </location>
</feature>
<evidence type="ECO:0000313" key="2">
    <source>
        <dbReference type="EMBL" id="KAJ1123955.1"/>
    </source>
</evidence>
<dbReference type="Proteomes" id="UP001066276">
    <property type="component" value="Chromosome 7"/>
</dbReference>
<organism evidence="2 3">
    <name type="scientific">Pleurodeles waltl</name>
    <name type="common">Iberian ribbed newt</name>
    <dbReference type="NCBI Taxonomy" id="8319"/>
    <lineage>
        <taxon>Eukaryota</taxon>
        <taxon>Metazoa</taxon>
        <taxon>Chordata</taxon>
        <taxon>Craniata</taxon>
        <taxon>Vertebrata</taxon>
        <taxon>Euteleostomi</taxon>
        <taxon>Amphibia</taxon>
        <taxon>Batrachia</taxon>
        <taxon>Caudata</taxon>
        <taxon>Salamandroidea</taxon>
        <taxon>Salamandridae</taxon>
        <taxon>Pleurodelinae</taxon>
        <taxon>Pleurodeles</taxon>
    </lineage>
</organism>
<feature type="region of interest" description="Disordered" evidence="1">
    <location>
        <begin position="1"/>
        <end position="39"/>
    </location>
</feature>
<protein>
    <submittedName>
        <fullName evidence="2">Uncharacterized protein</fullName>
    </submittedName>
</protein>
<keyword evidence="3" id="KW-1185">Reference proteome</keyword>
<evidence type="ECO:0000313" key="3">
    <source>
        <dbReference type="Proteomes" id="UP001066276"/>
    </source>
</evidence>